<protein>
    <recommendedName>
        <fullName evidence="5">Hydrogenase maturation factor HypA</fullName>
    </recommendedName>
</protein>
<name>A0A369C3V1_9GAMM</name>
<dbReference type="AlphaFoldDB" id="A0A369C3V1"/>
<dbReference type="PANTHER" id="PTHR34535">
    <property type="entry name" value="HYDROGENASE MATURATION FACTOR HYPA"/>
    <property type="match status" value="1"/>
</dbReference>
<dbReference type="PIRSF" id="PIRSF004761">
    <property type="entry name" value="Hydrgn_mat_HypA"/>
    <property type="match status" value="1"/>
</dbReference>
<dbReference type="InterPro" id="IPR020538">
    <property type="entry name" value="Hydgase_Ni_incorp_HypA/HybF_CS"/>
</dbReference>
<dbReference type="Gene3D" id="3.30.2320.80">
    <property type="match status" value="1"/>
</dbReference>
<sequence length="121" mass="12938">MHELALCQALLRQVEAVAAEHNASSVSRILLRYGPLSGVEPHLLRQAYPLAAAGTPAEGAELVMEESPVRVRCRTCGVESEAVPNRLVCAACGDWHTDLVSGDELLLASLELDIPEDPAPE</sequence>
<reference evidence="6 7" key="1">
    <citation type="submission" date="2018-07" db="EMBL/GenBank/DDBJ databases">
        <title>Genomic Encyclopedia of Type Strains, Phase IV (KMG-IV): sequencing the most valuable type-strain genomes for metagenomic binning, comparative biology and taxonomic classification.</title>
        <authorList>
            <person name="Goeker M."/>
        </authorList>
    </citation>
    <scope>NUCLEOTIDE SEQUENCE [LARGE SCALE GENOMIC DNA]</scope>
    <source>
        <strain evidence="6 7">DSM 26407</strain>
    </source>
</reference>
<dbReference type="GO" id="GO:0051604">
    <property type="term" value="P:protein maturation"/>
    <property type="evidence" value="ECO:0007669"/>
    <property type="project" value="InterPro"/>
</dbReference>
<evidence type="ECO:0000256" key="4">
    <source>
        <dbReference type="ARBA" id="ARBA00022833"/>
    </source>
</evidence>
<feature type="binding site" evidence="5">
    <location>
        <position position="92"/>
    </location>
    <ligand>
        <name>Zn(2+)</name>
        <dbReference type="ChEBI" id="CHEBI:29105"/>
    </ligand>
</feature>
<proteinExistence type="inferred from homology"/>
<dbReference type="EMBL" id="QPJY01000009">
    <property type="protein sequence ID" value="RCX26554.1"/>
    <property type="molecule type" value="Genomic_DNA"/>
</dbReference>
<dbReference type="Proteomes" id="UP000252707">
    <property type="component" value="Unassembled WGS sequence"/>
</dbReference>
<dbReference type="InterPro" id="IPR000688">
    <property type="entry name" value="HypA/HybF"/>
</dbReference>
<dbReference type="HAMAP" id="MF_00213">
    <property type="entry name" value="HypA_HybF"/>
    <property type="match status" value="1"/>
</dbReference>
<keyword evidence="2 5" id="KW-0533">Nickel</keyword>
<feature type="binding site" evidence="5">
    <location>
        <position position="76"/>
    </location>
    <ligand>
        <name>Zn(2+)</name>
        <dbReference type="ChEBI" id="CHEBI:29105"/>
    </ligand>
</feature>
<comment type="caution">
    <text evidence="6">The sequence shown here is derived from an EMBL/GenBank/DDBJ whole genome shotgun (WGS) entry which is preliminary data.</text>
</comment>
<dbReference type="Pfam" id="PF01155">
    <property type="entry name" value="HypA"/>
    <property type="match status" value="1"/>
</dbReference>
<keyword evidence="3 5" id="KW-0479">Metal-binding</keyword>
<evidence type="ECO:0000256" key="5">
    <source>
        <dbReference type="HAMAP-Rule" id="MF_00213"/>
    </source>
</evidence>
<accession>A0A369C3V1</accession>
<organism evidence="6 7">
    <name type="scientific">Thioalbus denitrificans</name>
    <dbReference type="NCBI Taxonomy" id="547122"/>
    <lineage>
        <taxon>Bacteria</taxon>
        <taxon>Pseudomonadati</taxon>
        <taxon>Pseudomonadota</taxon>
        <taxon>Gammaproteobacteria</taxon>
        <taxon>Chromatiales</taxon>
        <taxon>Ectothiorhodospiraceae</taxon>
        <taxon>Thioalbus</taxon>
    </lineage>
</organism>
<dbReference type="OrthoDB" id="288014at2"/>
<feature type="binding site" evidence="5">
    <location>
        <position position="73"/>
    </location>
    <ligand>
        <name>Zn(2+)</name>
        <dbReference type="ChEBI" id="CHEBI:29105"/>
    </ligand>
</feature>
<evidence type="ECO:0000313" key="6">
    <source>
        <dbReference type="EMBL" id="RCX26554.1"/>
    </source>
</evidence>
<dbReference type="PROSITE" id="PS01249">
    <property type="entry name" value="HYPA"/>
    <property type="match status" value="1"/>
</dbReference>
<comment type="similarity">
    <text evidence="1 5">Belongs to the HypA/HybF family.</text>
</comment>
<evidence type="ECO:0000313" key="7">
    <source>
        <dbReference type="Proteomes" id="UP000252707"/>
    </source>
</evidence>
<keyword evidence="4 5" id="KW-0862">Zinc</keyword>
<evidence type="ECO:0000256" key="2">
    <source>
        <dbReference type="ARBA" id="ARBA00022596"/>
    </source>
</evidence>
<dbReference type="RefSeq" id="WP_114280634.1">
    <property type="nucleotide sequence ID" value="NZ_QPJY01000009.1"/>
</dbReference>
<feature type="binding site" evidence="5">
    <location>
        <position position="2"/>
    </location>
    <ligand>
        <name>Ni(2+)</name>
        <dbReference type="ChEBI" id="CHEBI:49786"/>
    </ligand>
</feature>
<evidence type="ECO:0000256" key="1">
    <source>
        <dbReference type="ARBA" id="ARBA00010748"/>
    </source>
</evidence>
<keyword evidence="7" id="KW-1185">Reference proteome</keyword>
<evidence type="ECO:0000256" key="3">
    <source>
        <dbReference type="ARBA" id="ARBA00022723"/>
    </source>
</evidence>
<comment type="function">
    <text evidence="5">Involved in the maturation of [NiFe] hydrogenases. Required for nickel insertion into the metal center of the hydrogenase.</text>
</comment>
<dbReference type="GO" id="GO:0016151">
    <property type="term" value="F:nickel cation binding"/>
    <property type="evidence" value="ECO:0007669"/>
    <property type="project" value="UniProtKB-UniRule"/>
</dbReference>
<dbReference type="GO" id="GO:0008270">
    <property type="term" value="F:zinc ion binding"/>
    <property type="evidence" value="ECO:0007669"/>
    <property type="project" value="UniProtKB-UniRule"/>
</dbReference>
<feature type="binding site" evidence="5">
    <location>
        <position position="89"/>
    </location>
    <ligand>
        <name>Zn(2+)</name>
        <dbReference type="ChEBI" id="CHEBI:29105"/>
    </ligand>
</feature>
<dbReference type="PANTHER" id="PTHR34535:SF3">
    <property type="entry name" value="HYDROGENASE MATURATION FACTOR HYPA"/>
    <property type="match status" value="1"/>
</dbReference>
<gene>
    <name evidence="5" type="primary">hypA</name>
    <name evidence="6" type="ORF">DFQ59_10983</name>
</gene>